<evidence type="ECO:0000313" key="2">
    <source>
        <dbReference type="Proteomes" id="UP000624041"/>
    </source>
</evidence>
<keyword evidence="2" id="KW-1185">Reference proteome</keyword>
<proteinExistence type="predicted"/>
<reference evidence="1" key="1">
    <citation type="journal article" date="2014" name="Int. J. Syst. Evol. Microbiol.">
        <title>Complete genome sequence of Corynebacterium casei LMG S-19264T (=DSM 44701T), isolated from a smear-ripened cheese.</title>
        <authorList>
            <consortium name="US DOE Joint Genome Institute (JGI-PGF)"/>
            <person name="Walter F."/>
            <person name="Albersmeier A."/>
            <person name="Kalinowski J."/>
            <person name="Ruckert C."/>
        </authorList>
    </citation>
    <scope>NUCLEOTIDE SEQUENCE</scope>
    <source>
        <strain evidence="1">JCM 17251</strain>
    </source>
</reference>
<accession>A0A918D2Q6</accession>
<protein>
    <recommendedName>
        <fullName evidence="3">PIN domain-containing protein</fullName>
    </recommendedName>
</protein>
<dbReference type="Proteomes" id="UP000624041">
    <property type="component" value="Unassembled WGS sequence"/>
</dbReference>
<evidence type="ECO:0000313" key="1">
    <source>
        <dbReference type="EMBL" id="GGN61508.1"/>
    </source>
</evidence>
<evidence type="ECO:0008006" key="3">
    <source>
        <dbReference type="Google" id="ProtNLM"/>
    </source>
</evidence>
<gene>
    <name evidence="1" type="ORF">GCM10007971_26600</name>
</gene>
<reference evidence="1" key="2">
    <citation type="submission" date="2020-09" db="EMBL/GenBank/DDBJ databases">
        <authorList>
            <person name="Sun Q."/>
            <person name="Ohkuma M."/>
        </authorList>
    </citation>
    <scope>NUCLEOTIDE SEQUENCE</scope>
    <source>
        <strain evidence="1">JCM 17251</strain>
    </source>
</reference>
<organism evidence="1 2">
    <name type="scientific">Oceanobacillus indicireducens</name>
    <dbReference type="NCBI Taxonomy" id="1004261"/>
    <lineage>
        <taxon>Bacteria</taxon>
        <taxon>Bacillati</taxon>
        <taxon>Bacillota</taxon>
        <taxon>Bacilli</taxon>
        <taxon>Bacillales</taxon>
        <taxon>Bacillaceae</taxon>
        <taxon>Oceanobacillus</taxon>
    </lineage>
</organism>
<sequence>MISFAGISIQITFVDLFAGSQEMSEPLHRFDQDDFHVWITVIQEKCDYIVTTNTRRFPSQIGNIQRNHPGDFYDFLISE</sequence>
<name>A0A918D2Q6_9BACI</name>
<dbReference type="EMBL" id="BMOS01000020">
    <property type="protein sequence ID" value="GGN61508.1"/>
    <property type="molecule type" value="Genomic_DNA"/>
</dbReference>
<dbReference type="AlphaFoldDB" id="A0A918D2Q6"/>
<comment type="caution">
    <text evidence="1">The sequence shown here is derived from an EMBL/GenBank/DDBJ whole genome shotgun (WGS) entry which is preliminary data.</text>
</comment>
<dbReference type="RefSeq" id="WP_229782718.1">
    <property type="nucleotide sequence ID" value="NZ_BMOS01000020.1"/>
</dbReference>